<dbReference type="HAMAP" id="MF_03003">
    <property type="entry name" value="eIF3d"/>
    <property type="match status" value="1"/>
</dbReference>
<proteinExistence type="inferred from homology"/>
<dbReference type="Proteomes" id="UP001485043">
    <property type="component" value="Unassembled WGS sequence"/>
</dbReference>
<evidence type="ECO:0000256" key="2">
    <source>
        <dbReference type="ARBA" id="ARBA00022540"/>
    </source>
</evidence>
<comment type="subcellular location">
    <subcellularLocation>
        <location evidence="5">Cytoplasm</location>
    </subcellularLocation>
</comment>
<feature type="compositionally biased region" description="Basic and acidic residues" evidence="6">
    <location>
        <begin position="102"/>
        <end position="117"/>
    </location>
</feature>
<dbReference type="GO" id="GO:0002191">
    <property type="term" value="P:cap-dependent translational initiation"/>
    <property type="evidence" value="ECO:0007669"/>
    <property type="project" value="UniProtKB-UniRule"/>
</dbReference>
<gene>
    <name evidence="7" type="ORF">WJX84_012464</name>
</gene>
<dbReference type="InterPro" id="IPR007783">
    <property type="entry name" value="eIF3d"/>
</dbReference>
<keyword evidence="1 5" id="KW-0963">Cytoplasm</keyword>
<keyword evidence="2 5" id="KW-0396">Initiation factor</keyword>
<feature type="region of interest" description="Disordered" evidence="6">
    <location>
        <begin position="1"/>
        <end position="20"/>
    </location>
</feature>
<keyword evidence="8" id="KW-1185">Reference proteome</keyword>
<feature type="compositionally biased region" description="Acidic residues" evidence="6">
    <location>
        <begin position="511"/>
        <end position="523"/>
    </location>
</feature>
<evidence type="ECO:0000256" key="3">
    <source>
        <dbReference type="ARBA" id="ARBA00022884"/>
    </source>
</evidence>
<evidence type="ECO:0000256" key="5">
    <source>
        <dbReference type="HAMAP-Rule" id="MF_03003"/>
    </source>
</evidence>
<dbReference type="EMBL" id="JALJOV010001328">
    <property type="protein sequence ID" value="KAK9849663.1"/>
    <property type="molecule type" value="Genomic_DNA"/>
</dbReference>
<comment type="caution">
    <text evidence="7">The sequence shown here is derived from an EMBL/GenBank/DDBJ whole genome shotgun (WGS) entry which is preliminary data.</text>
</comment>
<comment type="subunit">
    <text evidence="5">Component of the eukaryotic translation initiation factor 3 (eIF-3) complex.</text>
</comment>
<name>A0AAW1SP01_9CHLO</name>
<evidence type="ECO:0000256" key="4">
    <source>
        <dbReference type="ARBA" id="ARBA00022917"/>
    </source>
</evidence>
<feature type="compositionally biased region" description="Basic and acidic residues" evidence="6">
    <location>
        <begin position="524"/>
        <end position="535"/>
    </location>
</feature>
<sequence>MPGKFEVPEVEDYPDGWGPSSVPEHLEGMPYAPFVKGDKVGKISDFTQSGFGKFGNNRLQPGQPSLFNFFQEDEDSFHLVDSRPVQRGRGGRRFQQNRFQQRRNETGRRDEHQDRQPRKQQQRRQFNNFRDNQRQITYSSSVDIRPEWAMLDQIQFAALSKLSMPAMEGEEVRSCGSVEYYDKAFDRVTPKNERPLKRTQRVFRSVTTSDDPIIRQLASEDQGRVFVTDTLLTTLMCTTRSVYSWDIVVTRAGDKLFFDKRDGSSLDMLTVAETAPEAVPEEKDNMNGVQQLSLEATAINQSFSQQVLQVGGERLKGKEENPFASSENEQLASVLYRYQKFSIAEDIDLVVRCELDGAISMKGQDQLLSVKALNEFDSKTTGVDWRAKLENQRGAVLATELKNNANKLAKWTAAAVIAGADMIRVGYVSRAHARDNMNHTILGTQGVKPKDFASQINLSMDNCWGIVRALVDMCLKLDEGKYLFVKDPNKQLMRLYTVPDDAFETNYTEEPLPENEEGTEAPEETPKKEDQDDEE</sequence>
<comment type="function">
    <text evidence="5">mRNA cap-binding component of the eukaryotic translation initiation factor 3 (eIF-3) complex, which is involved in protein synthesis of a specialized repertoire of mRNAs and, together with other initiation factors, stimulates binding of mRNA and methionyl-tRNAi to the 40S ribosome. The eIF-3 complex specifically targets and initiates translation of a subset of mRNAs involved in cell proliferation. In the eIF-3 complex, eif3d specifically recognizes and binds the 7-methylguanosine cap of a subset of mRNAs.</text>
</comment>
<evidence type="ECO:0000256" key="6">
    <source>
        <dbReference type="SAM" id="MobiDB-lite"/>
    </source>
</evidence>
<dbReference type="GO" id="GO:0003743">
    <property type="term" value="F:translation initiation factor activity"/>
    <property type="evidence" value="ECO:0007669"/>
    <property type="project" value="UniProtKB-UniRule"/>
</dbReference>
<accession>A0AAW1SP01</accession>
<protein>
    <recommendedName>
        <fullName evidence="5">Eukaryotic translation initiation factor 3 subunit D</fullName>
        <shortName evidence="5">eIF3d</shortName>
    </recommendedName>
    <alternativeName>
        <fullName evidence="5">Eukaryotic translation initiation factor 3 subunit 7</fullName>
    </alternativeName>
    <alternativeName>
        <fullName evidence="5">eIF-3-zeta</fullName>
    </alternativeName>
</protein>
<dbReference type="GO" id="GO:0001732">
    <property type="term" value="P:formation of cytoplasmic translation initiation complex"/>
    <property type="evidence" value="ECO:0007669"/>
    <property type="project" value="UniProtKB-UniRule"/>
</dbReference>
<evidence type="ECO:0000256" key="1">
    <source>
        <dbReference type="ARBA" id="ARBA00022490"/>
    </source>
</evidence>
<dbReference type="GO" id="GO:0005852">
    <property type="term" value="C:eukaryotic translation initiation factor 3 complex"/>
    <property type="evidence" value="ECO:0007669"/>
    <property type="project" value="UniProtKB-UniRule"/>
</dbReference>
<feature type="region of interest" description="RNA gate" evidence="5">
    <location>
        <begin position="265"/>
        <end position="279"/>
    </location>
</feature>
<dbReference type="Pfam" id="PF05091">
    <property type="entry name" value="eIF-3_zeta"/>
    <property type="match status" value="1"/>
</dbReference>
<reference evidence="7 8" key="1">
    <citation type="journal article" date="2024" name="Nat. Commun.">
        <title>Phylogenomics reveals the evolutionary origins of lichenization in chlorophyte algae.</title>
        <authorList>
            <person name="Puginier C."/>
            <person name="Libourel C."/>
            <person name="Otte J."/>
            <person name="Skaloud P."/>
            <person name="Haon M."/>
            <person name="Grisel S."/>
            <person name="Petersen M."/>
            <person name="Berrin J.G."/>
            <person name="Delaux P.M."/>
            <person name="Dal Grande F."/>
            <person name="Keller J."/>
        </authorList>
    </citation>
    <scope>NUCLEOTIDE SEQUENCE [LARGE SCALE GENOMIC DNA]</scope>
    <source>
        <strain evidence="7 8">SAG 2523</strain>
    </source>
</reference>
<dbReference type="PANTHER" id="PTHR12399">
    <property type="entry name" value="EUKARYOTIC TRANSLATION INITIATION FACTOR 3 SUBUNIT 7"/>
    <property type="match status" value="1"/>
</dbReference>
<keyword evidence="4 5" id="KW-0648">Protein biosynthesis</keyword>
<keyword evidence="3" id="KW-0694">RNA-binding</keyword>
<comment type="similarity">
    <text evidence="5">Belongs to the eIF-3 subunit D family.</text>
</comment>
<dbReference type="AlphaFoldDB" id="A0AAW1SP01"/>
<feature type="region of interest" description="Disordered" evidence="6">
    <location>
        <begin position="82"/>
        <end position="132"/>
    </location>
</feature>
<evidence type="ECO:0000313" key="8">
    <source>
        <dbReference type="Proteomes" id="UP001485043"/>
    </source>
</evidence>
<dbReference type="PIRSF" id="PIRSF016281">
    <property type="entry name" value="EIF-3_zeta"/>
    <property type="match status" value="1"/>
</dbReference>
<dbReference type="GO" id="GO:0033290">
    <property type="term" value="C:eukaryotic 48S preinitiation complex"/>
    <property type="evidence" value="ECO:0007669"/>
    <property type="project" value="UniProtKB-UniRule"/>
</dbReference>
<organism evidence="7 8">
    <name type="scientific">Apatococcus fuscideae</name>
    <dbReference type="NCBI Taxonomy" id="2026836"/>
    <lineage>
        <taxon>Eukaryota</taxon>
        <taxon>Viridiplantae</taxon>
        <taxon>Chlorophyta</taxon>
        <taxon>core chlorophytes</taxon>
        <taxon>Trebouxiophyceae</taxon>
        <taxon>Chlorellales</taxon>
        <taxon>Chlorellaceae</taxon>
        <taxon>Apatococcus</taxon>
    </lineage>
</organism>
<comment type="domain">
    <text evidence="5">The RNA gate region regulates mRNA cap recognition to prevent promiscuous mRNA-binding before assembly of eif3d into the full eukaryotic translation initiation factor 3 (eIF-3) complex.</text>
</comment>
<dbReference type="PANTHER" id="PTHR12399:SF0">
    <property type="entry name" value="EUKARYOTIC TRANSLATION INITIATION FACTOR 3 SUBUNIT D"/>
    <property type="match status" value="1"/>
</dbReference>
<dbReference type="GO" id="GO:0098808">
    <property type="term" value="F:mRNA cap binding"/>
    <property type="evidence" value="ECO:0007669"/>
    <property type="project" value="UniProtKB-UniRule"/>
</dbReference>
<dbReference type="GO" id="GO:0016282">
    <property type="term" value="C:eukaryotic 43S preinitiation complex"/>
    <property type="evidence" value="ECO:0007669"/>
    <property type="project" value="UniProtKB-UniRule"/>
</dbReference>
<feature type="region of interest" description="Disordered" evidence="6">
    <location>
        <begin position="503"/>
        <end position="535"/>
    </location>
</feature>
<evidence type="ECO:0000313" key="7">
    <source>
        <dbReference type="EMBL" id="KAK9849663.1"/>
    </source>
</evidence>